<dbReference type="Gene3D" id="2.30.29.30">
    <property type="entry name" value="Pleckstrin-homology domain (PH domain)/Phosphotyrosine-binding domain (PTB)"/>
    <property type="match status" value="2"/>
</dbReference>
<evidence type="ECO:0000313" key="5">
    <source>
        <dbReference type="Proteomes" id="UP001165289"/>
    </source>
</evidence>
<dbReference type="EMBL" id="JAKMXF010000044">
    <property type="protein sequence ID" value="KAI6660075.1"/>
    <property type="molecule type" value="Genomic_DNA"/>
</dbReference>
<dbReference type="SMART" id="SM01244">
    <property type="entry name" value="IRS"/>
    <property type="match status" value="1"/>
</dbReference>
<dbReference type="PANTHER" id="PTHR21258">
    <property type="entry name" value="DOCKING PROTEIN RELATED"/>
    <property type="match status" value="1"/>
</dbReference>
<dbReference type="PROSITE" id="PS50003">
    <property type="entry name" value="PH_DOMAIN"/>
    <property type="match status" value="1"/>
</dbReference>
<feature type="region of interest" description="Disordered" evidence="1">
    <location>
        <begin position="339"/>
        <end position="381"/>
    </location>
</feature>
<dbReference type="PROSITE" id="PS51064">
    <property type="entry name" value="IRS_PTB"/>
    <property type="match status" value="1"/>
</dbReference>
<reference evidence="4 5" key="1">
    <citation type="journal article" date="2023" name="BMC Biol.">
        <title>The compact genome of the sponge Oopsacas minuta (Hexactinellida) is lacking key metazoan core genes.</title>
        <authorList>
            <person name="Santini S."/>
            <person name="Schenkelaars Q."/>
            <person name="Jourda C."/>
            <person name="Duchesne M."/>
            <person name="Belahbib H."/>
            <person name="Rocher C."/>
            <person name="Selva M."/>
            <person name="Riesgo A."/>
            <person name="Vervoort M."/>
            <person name="Leys S.P."/>
            <person name="Kodjabachian L."/>
            <person name="Le Bivic A."/>
            <person name="Borchiellini C."/>
            <person name="Claverie J.M."/>
            <person name="Renard E."/>
        </authorList>
    </citation>
    <scope>NUCLEOTIDE SEQUENCE [LARGE SCALE GENOMIC DNA]</scope>
    <source>
        <strain evidence="4">SPO-2</strain>
    </source>
</reference>
<gene>
    <name evidence="4" type="ORF">LOD99_14416</name>
</gene>
<feature type="domain" description="PH" evidence="2">
    <location>
        <begin position="27"/>
        <end position="130"/>
    </location>
</feature>
<dbReference type="PANTHER" id="PTHR21258:SF62">
    <property type="entry name" value="INSULIN RECEPTOR SUBSTRATE 1"/>
    <property type="match status" value="1"/>
</dbReference>
<dbReference type="GO" id="GO:0007169">
    <property type="term" value="P:cell surface receptor protein tyrosine kinase signaling pathway"/>
    <property type="evidence" value="ECO:0007669"/>
    <property type="project" value="TreeGrafter"/>
</dbReference>
<dbReference type="Proteomes" id="UP001165289">
    <property type="component" value="Unassembled WGS sequence"/>
</dbReference>
<evidence type="ECO:0000256" key="1">
    <source>
        <dbReference type="SAM" id="MobiDB-lite"/>
    </source>
</evidence>
<dbReference type="InterPro" id="IPR050996">
    <property type="entry name" value="Docking_Protein_DOK"/>
</dbReference>
<dbReference type="AlphaFoldDB" id="A0AAV7KGP8"/>
<dbReference type="InterPro" id="IPR002404">
    <property type="entry name" value="IRS_PTB"/>
</dbReference>
<evidence type="ECO:0000259" key="3">
    <source>
        <dbReference type="PROSITE" id="PS51064"/>
    </source>
</evidence>
<dbReference type="InterPro" id="IPR011993">
    <property type="entry name" value="PH-like_dom_sf"/>
</dbReference>
<feature type="compositionally biased region" description="Low complexity" evidence="1">
    <location>
        <begin position="339"/>
        <end position="364"/>
    </location>
</feature>
<dbReference type="SUPFAM" id="SSF50729">
    <property type="entry name" value="PH domain-like"/>
    <property type="match status" value="2"/>
</dbReference>
<feature type="domain" description="IRS-type PTB" evidence="3">
    <location>
        <begin position="137"/>
        <end position="241"/>
    </location>
</feature>
<accession>A0AAV7KGP8</accession>
<comment type="caution">
    <text evidence="4">The sequence shown here is derived from an EMBL/GenBank/DDBJ whole genome shotgun (WGS) entry which is preliminary data.</text>
</comment>
<dbReference type="CDD" id="cd00821">
    <property type="entry name" value="PH"/>
    <property type="match status" value="1"/>
</dbReference>
<dbReference type="Pfam" id="PF00169">
    <property type="entry name" value="PH"/>
    <property type="match status" value="1"/>
</dbReference>
<sequence>MENRSNSDITPIEYHNDYLEIYKGEYSCDREGVKIKKDNWKKYLLVLQDMKGICSSFMIYNKSTKNWRAEPPKYKYDLTNGKFEVKILNFSKDRHLFELCFQENDTRFLLSAKDETLRNQWVHWLTTTRCLDPFTNSESVYLVKVLETLETRKFNISGACYLHLLKDRLLLTKVSNKCLLADWPLQVVRFYASRHDLLKLELGRKAMHGEMIVYFQTNKARELFHFIKSSISGNHNVSSSIVETPPKLNVTPFAASAEYATVNYAKKANRQLQLEETKSGLEFRQYYTPPPPITSQYESVSVNMKELEKQHPLARRNSKELIPYESFEDYDTLQHMRSAFGGSRSSSSQSDNSESPSTTSEYSSIGDFKPFTSPPPPQLITILPRQKKTSTGAILDEPEYSTIQPKHILSSSSSSSTNVMSPKQIVTNLCSEFRAPFPNPSNRYVHTQPRKKSSGIDDTIMSALDTITIPDNGSNPLIETPVIVTSKELPQSHKIPIRGTYSRNGTRKRQKLNKPQRPSCIPGMLTCEAY</sequence>
<evidence type="ECO:0000313" key="4">
    <source>
        <dbReference type="EMBL" id="KAI6660075.1"/>
    </source>
</evidence>
<dbReference type="GO" id="GO:0005737">
    <property type="term" value="C:cytoplasm"/>
    <property type="evidence" value="ECO:0007669"/>
    <property type="project" value="TreeGrafter"/>
</dbReference>
<protein>
    <submittedName>
        <fullName evidence="4">Docking protein 2</fullName>
    </submittedName>
</protein>
<proteinExistence type="predicted"/>
<evidence type="ECO:0000259" key="2">
    <source>
        <dbReference type="PROSITE" id="PS50003"/>
    </source>
</evidence>
<keyword evidence="5" id="KW-1185">Reference proteome</keyword>
<organism evidence="4 5">
    <name type="scientific">Oopsacas minuta</name>
    <dbReference type="NCBI Taxonomy" id="111878"/>
    <lineage>
        <taxon>Eukaryota</taxon>
        <taxon>Metazoa</taxon>
        <taxon>Porifera</taxon>
        <taxon>Hexactinellida</taxon>
        <taxon>Hexasterophora</taxon>
        <taxon>Lyssacinosida</taxon>
        <taxon>Leucopsacidae</taxon>
        <taxon>Oopsacas</taxon>
    </lineage>
</organism>
<name>A0AAV7KGP8_9METZ</name>
<feature type="compositionally biased region" description="Basic residues" evidence="1">
    <location>
        <begin position="505"/>
        <end position="514"/>
    </location>
</feature>
<dbReference type="Pfam" id="PF02174">
    <property type="entry name" value="IRS"/>
    <property type="match status" value="1"/>
</dbReference>
<dbReference type="InterPro" id="IPR001849">
    <property type="entry name" value="PH_domain"/>
</dbReference>
<feature type="region of interest" description="Disordered" evidence="1">
    <location>
        <begin position="496"/>
        <end position="517"/>
    </location>
</feature>